<dbReference type="GO" id="GO:0046872">
    <property type="term" value="F:metal ion binding"/>
    <property type="evidence" value="ECO:0007669"/>
    <property type="project" value="UniProtKB-KW"/>
</dbReference>
<keyword evidence="10" id="KW-0408">Iron</keyword>
<evidence type="ECO:0000256" key="7">
    <source>
        <dbReference type="ARBA" id="ARBA00022691"/>
    </source>
</evidence>
<evidence type="ECO:0000313" key="18">
    <source>
        <dbReference type="Proteomes" id="UP000235015"/>
    </source>
</evidence>
<comment type="similarity">
    <text evidence="4">Belongs to the radical SAM superfamily. KamA family.</text>
</comment>
<dbReference type="AlphaFoldDB" id="A0A2N6CR78"/>
<accession>A0A2N6CR78</accession>
<dbReference type="STRING" id="1111735.GCA_000428045_01242"/>
<evidence type="ECO:0000256" key="1">
    <source>
        <dbReference type="ARBA" id="ARBA00001352"/>
    </source>
</evidence>
<dbReference type="Proteomes" id="UP000235015">
    <property type="component" value="Unassembled WGS sequence"/>
</dbReference>
<dbReference type="SFLD" id="SFLDS00029">
    <property type="entry name" value="Radical_SAM"/>
    <property type="match status" value="1"/>
</dbReference>
<gene>
    <name evidence="17" type="primary">epmB</name>
    <name evidence="17" type="ORF">C0630_19260</name>
</gene>
<dbReference type="InterPro" id="IPR022462">
    <property type="entry name" value="EpmB"/>
</dbReference>
<dbReference type="SUPFAM" id="SSF102114">
    <property type="entry name" value="Radical SAM enzymes"/>
    <property type="match status" value="1"/>
</dbReference>
<dbReference type="InterPro" id="IPR003739">
    <property type="entry name" value="Lys_aminomutase/Glu_NH3_mut"/>
</dbReference>
<feature type="modified residue" description="N6-(pyridoxal phosphate)lysine" evidence="15">
    <location>
        <position position="331"/>
    </location>
</feature>
<dbReference type="PANTHER" id="PTHR30538">
    <property type="entry name" value="LYSINE 2,3-AMINOMUTASE-RELATED"/>
    <property type="match status" value="1"/>
</dbReference>
<evidence type="ECO:0000256" key="8">
    <source>
        <dbReference type="ARBA" id="ARBA00022723"/>
    </source>
</evidence>
<comment type="cofactor">
    <cofactor evidence="3">
        <name>[4Fe-4S] cluster</name>
        <dbReference type="ChEBI" id="CHEBI:49883"/>
    </cofactor>
</comment>
<dbReference type="CDD" id="cd01335">
    <property type="entry name" value="Radical_SAM"/>
    <property type="match status" value="1"/>
</dbReference>
<dbReference type="Pfam" id="PF04055">
    <property type="entry name" value="Radical_SAM"/>
    <property type="match status" value="1"/>
</dbReference>
<evidence type="ECO:0000256" key="2">
    <source>
        <dbReference type="ARBA" id="ARBA00001933"/>
    </source>
</evidence>
<reference evidence="17 18" key="1">
    <citation type="submission" date="2017-11" db="EMBL/GenBank/DDBJ databases">
        <title>Genome-resolved metagenomics identifies genetic mobility, metabolic interactions, and unexpected diversity in perchlorate-reducing communities.</title>
        <authorList>
            <person name="Barnum T.P."/>
            <person name="Figueroa I.A."/>
            <person name="Carlstrom C.I."/>
            <person name="Lucas L.N."/>
            <person name="Engelbrektson A.L."/>
            <person name="Coates J.D."/>
        </authorList>
    </citation>
    <scope>NUCLEOTIDE SEQUENCE [LARGE SCALE GENOMIC DNA]</scope>
    <source>
        <strain evidence="17">BM301</strain>
    </source>
</reference>
<comment type="cofactor">
    <cofactor evidence="2 15">
        <name>pyridoxal 5'-phosphate</name>
        <dbReference type="ChEBI" id="CHEBI:597326"/>
    </cofactor>
</comment>
<evidence type="ECO:0000313" key="17">
    <source>
        <dbReference type="EMBL" id="PLX59569.1"/>
    </source>
</evidence>
<dbReference type="PROSITE" id="PS51918">
    <property type="entry name" value="RADICAL_SAM"/>
    <property type="match status" value="1"/>
</dbReference>
<dbReference type="SFLD" id="SFLDF00314">
    <property type="entry name" value="L-lysine_2_3-aminomutase_(yjeK"/>
    <property type="match status" value="1"/>
</dbReference>
<dbReference type="SFLD" id="SFLDG01070">
    <property type="entry name" value="PLP-dependent"/>
    <property type="match status" value="1"/>
</dbReference>
<comment type="catalytic activity">
    <reaction evidence="1">
        <text>L-lysine = D-beta-lysine</text>
        <dbReference type="Rhea" id="RHEA:44148"/>
        <dbReference type="ChEBI" id="CHEBI:32551"/>
        <dbReference type="ChEBI" id="CHEBI:84138"/>
    </reaction>
</comment>
<dbReference type="Gene3D" id="3.20.20.70">
    <property type="entry name" value="Aldolase class I"/>
    <property type="match status" value="1"/>
</dbReference>
<keyword evidence="8 14" id="KW-0479">Metal-binding</keyword>
<keyword evidence="6 14" id="KW-0004">4Fe-4S</keyword>
<protein>
    <recommendedName>
        <fullName evidence="5">L-lysine 2,3-aminomutase</fullName>
    </recommendedName>
    <alternativeName>
        <fullName evidence="13">EF-P post-translational modification enzyme B</fullName>
    </alternativeName>
</protein>
<name>A0A2N6CR78_9GAMM</name>
<evidence type="ECO:0000256" key="3">
    <source>
        <dbReference type="ARBA" id="ARBA00001966"/>
    </source>
</evidence>
<dbReference type="NCBIfam" id="TIGR00238">
    <property type="entry name" value="KamA family radical SAM protein"/>
    <property type="match status" value="1"/>
</dbReference>
<organism evidence="17 18">
    <name type="scientific">Sedimenticola selenatireducens</name>
    <dbReference type="NCBI Taxonomy" id="191960"/>
    <lineage>
        <taxon>Bacteria</taxon>
        <taxon>Pseudomonadati</taxon>
        <taxon>Pseudomonadota</taxon>
        <taxon>Gammaproteobacteria</taxon>
        <taxon>Chromatiales</taxon>
        <taxon>Sedimenticolaceae</taxon>
        <taxon>Sedimenticola</taxon>
    </lineage>
</organism>
<dbReference type="RefSeq" id="WP_273441022.1">
    <property type="nucleotide sequence ID" value="NZ_PKUN01000031.1"/>
</dbReference>
<evidence type="ECO:0000256" key="9">
    <source>
        <dbReference type="ARBA" id="ARBA00022898"/>
    </source>
</evidence>
<evidence type="ECO:0000256" key="5">
    <source>
        <dbReference type="ARBA" id="ARBA00022363"/>
    </source>
</evidence>
<comment type="caution">
    <text evidence="17">The sequence shown here is derived from an EMBL/GenBank/DDBJ whole genome shotgun (WGS) entry which is preliminary data.</text>
</comment>
<evidence type="ECO:0000256" key="11">
    <source>
        <dbReference type="ARBA" id="ARBA00023014"/>
    </source>
</evidence>
<keyword evidence="11 14" id="KW-0411">Iron-sulfur</keyword>
<dbReference type="InterPro" id="IPR007197">
    <property type="entry name" value="rSAM"/>
</dbReference>
<evidence type="ECO:0000256" key="12">
    <source>
        <dbReference type="ARBA" id="ARBA00023235"/>
    </source>
</evidence>
<dbReference type="NCBIfam" id="TIGR03821">
    <property type="entry name" value="EFP_modif_epmB"/>
    <property type="match status" value="1"/>
</dbReference>
<evidence type="ECO:0000256" key="13">
    <source>
        <dbReference type="ARBA" id="ARBA00030756"/>
    </source>
</evidence>
<feature type="domain" description="Radical SAM core" evidence="16">
    <location>
        <begin position="104"/>
        <end position="329"/>
    </location>
</feature>
<evidence type="ECO:0000259" key="16">
    <source>
        <dbReference type="PROSITE" id="PS51918"/>
    </source>
</evidence>
<feature type="binding site" evidence="14">
    <location>
        <position position="119"/>
    </location>
    <ligand>
        <name>[4Fe-4S] cluster</name>
        <dbReference type="ChEBI" id="CHEBI:49883"/>
        <note>4Fe-4S-S-AdoMet</note>
    </ligand>
</feature>
<evidence type="ECO:0000256" key="6">
    <source>
        <dbReference type="ARBA" id="ARBA00022485"/>
    </source>
</evidence>
<dbReference type="PIRSF" id="PIRSF004911">
    <property type="entry name" value="DUF160"/>
    <property type="match status" value="1"/>
</dbReference>
<evidence type="ECO:0000256" key="14">
    <source>
        <dbReference type="PIRSR" id="PIRSR004911-1"/>
    </source>
</evidence>
<dbReference type="GO" id="GO:0051539">
    <property type="term" value="F:4 iron, 4 sulfur cluster binding"/>
    <property type="evidence" value="ECO:0007669"/>
    <property type="project" value="UniProtKB-KW"/>
</dbReference>
<dbReference type="InterPro" id="IPR058240">
    <property type="entry name" value="rSAM_sf"/>
</dbReference>
<keyword evidence="7" id="KW-0949">S-adenosyl-L-methionine</keyword>
<dbReference type="EMBL" id="PKUN01000031">
    <property type="protein sequence ID" value="PLX59569.1"/>
    <property type="molecule type" value="Genomic_DNA"/>
</dbReference>
<dbReference type="GO" id="GO:0016853">
    <property type="term" value="F:isomerase activity"/>
    <property type="evidence" value="ECO:0007669"/>
    <property type="project" value="UniProtKB-KW"/>
</dbReference>
<evidence type="ECO:0000256" key="10">
    <source>
        <dbReference type="ARBA" id="ARBA00023004"/>
    </source>
</evidence>
<proteinExistence type="inferred from homology"/>
<feature type="binding site" evidence="14">
    <location>
        <position position="126"/>
    </location>
    <ligand>
        <name>[4Fe-4S] cluster</name>
        <dbReference type="ChEBI" id="CHEBI:49883"/>
        <note>4Fe-4S-S-AdoMet</note>
    </ligand>
</feature>
<dbReference type="InterPro" id="IPR013785">
    <property type="entry name" value="Aldolase_TIM"/>
</dbReference>
<sequence>MIHRIEPVCQTPLWQQSLANAFSDVDAFIEFLHLDKAILPAARTAAELFGLRVPREFAELIRKGDPSDPLLRQVLPIGAENLPAPGFVRDPVGDLDQSIIPGVLSKYQGRLLLIANGSCAVNCRYCFRRHYPYQEATAYRQRWQEALDHIHQAEKIDEIILSGGDPLTLGDGKLTELVSQLETIPHLKRLRIHTRLPVVIPSRLTPELTRLLTGGRLQPVLVLHINHAREISPELSSGLIPLKQAGVTLLNQSVLLKGVNDSTATLSALSLALFDAGILPYYLHLLDRVAGAAHFEVGIGHARQLQEELRAYLPGYLMPRMVREEAGAPAKQPVF</sequence>
<dbReference type="PANTHER" id="PTHR30538:SF1">
    <property type="entry name" value="L-LYSINE 2,3-AMINOMUTASE"/>
    <property type="match status" value="1"/>
</dbReference>
<evidence type="ECO:0000256" key="15">
    <source>
        <dbReference type="PIRSR" id="PIRSR603739-50"/>
    </source>
</evidence>
<keyword evidence="12" id="KW-0413">Isomerase</keyword>
<keyword evidence="9 15" id="KW-0663">Pyridoxal phosphate</keyword>
<feature type="binding site" evidence="14">
    <location>
        <position position="123"/>
    </location>
    <ligand>
        <name>[4Fe-4S] cluster</name>
        <dbReference type="ChEBI" id="CHEBI:49883"/>
        <note>4Fe-4S-S-AdoMet</note>
    </ligand>
</feature>
<evidence type="ECO:0000256" key="4">
    <source>
        <dbReference type="ARBA" id="ARBA00008703"/>
    </source>
</evidence>